<feature type="non-terminal residue" evidence="1">
    <location>
        <position position="143"/>
    </location>
</feature>
<gene>
    <name evidence="1" type="ORF">RFULGI_LOCUS5654</name>
</gene>
<dbReference type="InterPro" id="IPR007224">
    <property type="entry name" value="TIF_Rrn11"/>
</dbReference>
<name>A0A9N9BT24_9GLOM</name>
<reference evidence="1" key="1">
    <citation type="submission" date="2021-06" db="EMBL/GenBank/DDBJ databases">
        <authorList>
            <person name="Kallberg Y."/>
            <person name="Tangrot J."/>
            <person name="Rosling A."/>
        </authorList>
    </citation>
    <scope>NUCLEOTIDE SEQUENCE</scope>
    <source>
        <strain evidence="1">IN212</strain>
    </source>
</reference>
<comment type="caution">
    <text evidence="1">The sequence shown here is derived from an EMBL/GenBank/DDBJ whole genome shotgun (WGS) entry which is preliminary data.</text>
</comment>
<dbReference type="EMBL" id="CAJVPZ010006658">
    <property type="protein sequence ID" value="CAG8576208.1"/>
    <property type="molecule type" value="Genomic_DNA"/>
</dbReference>
<keyword evidence="2" id="KW-1185">Reference proteome</keyword>
<dbReference type="OrthoDB" id="2159786at2759"/>
<accession>A0A9N9BT24</accession>
<evidence type="ECO:0000313" key="1">
    <source>
        <dbReference type="EMBL" id="CAG8576208.1"/>
    </source>
</evidence>
<protein>
    <submittedName>
        <fullName evidence="1">5770_t:CDS:1</fullName>
    </submittedName>
</protein>
<proteinExistence type="predicted"/>
<dbReference type="GO" id="GO:0001164">
    <property type="term" value="F:RNA polymerase I core promoter sequence-specific DNA binding"/>
    <property type="evidence" value="ECO:0007669"/>
    <property type="project" value="InterPro"/>
</dbReference>
<dbReference type="Proteomes" id="UP000789396">
    <property type="component" value="Unassembled WGS sequence"/>
</dbReference>
<dbReference type="AlphaFoldDB" id="A0A9N9BT24"/>
<dbReference type="GO" id="GO:0001181">
    <property type="term" value="F:RNA polymerase I general transcription initiation factor activity"/>
    <property type="evidence" value="ECO:0007669"/>
    <property type="project" value="InterPro"/>
</dbReference>
<sequence length="143" mass="16973">MPRNFDFIRSLNDEFFLTVRRAHLINLYELLVTSLSAKNYYRANRIVEILLQCPEVDYRNENTEWVQAGKLYHQIDPVSPPEAVLNPLIKYYESVMATQTSDTDQRSLAEVHYNLLELLFQRIENGDDEFEYVKDAIVHFIWL</sequence>
<dbReference type="Pfam" id="PF04090">
    <property type="entry name" value="Rrn11"/>
    <property type="match status" value="1"/>
</dbReference>
<evidence type="ECO:0000313" key="2">
    <source>
        <dbReference type="Proteomes" id="UP000789396"/>
    </source>
</evidence>
<organism evidence="1 2">
    <name type="scientific">Racocetra fulgida</name>
    <dbReference type="NCBI Taxonomy" id="60492"/>
    <lineage>
        <taxon>Eukaryota</taxon>
        <taxon>Fungi</taxon>
        <taxon>Fungi incertae sedis</taxon>
        <taxon>Mucoromycota</taxon>
        <taxon>Glomeromycotina</taxon>
        <taxon>Glomeromycetes</taxon>
        <taxon>Diversisporales</taxon>
        <taxon>Gigasporaceae</taxon>
        <taxon>Racocetra</taxon>
    </lineage>
</organism>